<keyword evidence="2" id="KW-1185">Reference proteome</keyword>
<dbReference type="AlphaFoldDB" id="A0AAV5FPQ8"/>
<comment type="caution">
    <text evidence="1">The sequence shown here is derived from an EMBL/GenBank/DDBJ whole genome shotgun (WGS) entry which is preliminary data.</text>
</comment>
<evidence type="ECO:0000313" key="2">
    <source>
        <dbReference type="Proteomes" id="UP001054889"/>
    </source>
</evidence>
<evidence type="ECO:0000313" key="1">
    <source>
        <dbReference type="EMBL" id="GJN36256.1"/>
    </source>
</evidence>
<organism evidence="1 2">
    <name type="scientific">Eleusine coracana subsp. coracana</name>
    <dbReference type="NCBI Taxonomy" id="191504"/>
    <lineage>
        <taxon>Eukaryota</taxon>
        <taxon>Viridiplantae</taxon>
        <taxon>Streptophyta</taxon>
        <taxon>Embryophyta</taxon>
        <taxon>Tracheophyta</taxon>
        <taxon>Spermatophyta</taxon>
        <taxon>Magnoliopsida</taxon>
        <taxon>Liliopsida</taxon>
        <taxon>Poales</taxon>
        <taxon>Poaceae</taxon>
        <taxon>PACMAD clade</taxon>
        <taxon>Chloridoideae</taxon>
        <taxon>Cynodonteae</taxon>
        <taxon>Eleusininae</taxon>
        <taxon>Eleusine</taxon>
    </lineage>
</organism>
<gene>
    <name evidence="1" type="primary">gb25099</name>
    <name evidence="1" type="ORF">PR202_gb25099</name>
</gene>
<dbReference type="Proteomes" id="UP001054889">
    <property type="component" value="Unassembled WGS sequence"/>
</dbReference>
<reference evidence="1" key="1">
    <citation type="journal article" date="2018" name="DNA Res.">
        <title>Multiple hybrid de novo genome assembly of finger millet, an orphan allotetraploid crop.</title>
        <authorList>
            <person name="Hatakeyama M."/>
            <person name="Aluri S."/>
            <person name="Balachadran M.T."/>
            <person name="Sivarajan S.R."/>
            <person name="Patrignani A."/>
            <person name="Gruter S."/>
            <person name="Poveda L."/>
            <person name="Shimizu-Inatsugi R."/>
            <person name="Baeten J."/>
            <person name="Francoijs K.J."/>
            <person name="Nataraja K.N."/>
            <person name="Reddy Y.A.N."/>
            <person name="Phadnis S."/>
            <person name="Ravikumar R.L."/>
            <person name="Schlapbach R."/>
            <person name="Sreeman S.M."/>
            <person name="Shimizu K.K."/>
        </authorList>
    </citation>
    <scope>NUCLEOTIDE SEQUENCE</scope>
</reference>
<accession>A0AAV5FPQ8</accession>
<dbReference type="EMBL" id="BQKI01000088">
    <property type="protein sequence ID" value="GJN36256.1"/>
    <property type="molecule type" value="Genomic_DNA"/>
</dbReference>
<protein>
    <submittedName>
        <fullName evidence="1">Uncharacterized protein</fullName>
    </submittedName>
</protein>
<name>A0AAV5FPQ8_ELECO</name>
<sequence>MFVEIVEMCLATKGAMRPSMDDVVRGLECALQLQDVNLVTSIPTHPPVALGVGNLDIISEATTEVGAPNDPHGDLLDIPWNQIFCQTITEAEGR</sequence>
<proteinExistence type="predicted"/>
<reference evidence="1" key="2">
    <citation type="submission" date="2021-12" db="EMBL/GenBank/DDBJ databases">
        <title>Resequencing data analysis of finger millet.</title>
        <authorList>
            <person name="Hatakeyama M."/>
            <person name="Aluri S."/>
            <person name="Balachadran M.T."/>
            <person name="Sivarajan S.R."/>
            <person name="Poveda L."/>
            <person name="Shimizu-Inatsugi R."/>
            <person name="Schlapbach R."/>
            <person name="Sreeman S.M."/>
            <person name="Shimizu K.K."/>
        </authorList>
    </citation>
    <scope>NUCLEOTIDE SEQUENCE</scope>
</reference>